<feature type="coiled-coil region" evidence="3">
    <location>
        <begin position="132"/>
        <end position="176"/>
    </location>
</feature>
<proteinExistence type="predicted"/>
<reference evidence="6 7" key="1">
    <citation type="journal article" date="2008" name="Nature">
        <title>The genome of the choanoflagellate Monosiga brevicollis and the origin of metazoans.</title>
        <authorList>
            <consortium name="JGI Sequencing"/>
            <person name="King N."/>
            <person name="Westbrook M.J."/>
            <person name="Young S.L."/>
            <person name="Kuo A."/>
            <person name="Abedin M."/>
            <person name="Chapman J."/>
            <person name="Fairclough S."/>
            <person name="Hellsten U."/>
            <person name="Isogai Y."/>
            <person name="Letunic I."/>
            <person name="Marr M."/>
            <person name="Pincus D."/>
            <person name="Putnam N."/>
            <person name="Rokas A."/>
            <person name="Wright K.J."/>
            <person name="Zuzow R."/>
            <person name="Dirks W."/>
            <person name="Good M."/>
            <person name="Goodstein D."/>
            <person name="Lemons D."/>
            <person name="Li W."/>
            <person name="Lyons J.B."/>
            <person name="Morris A."/>
            <person name="Nichols S."/>
            <person name="Richter D.J."/>
            <person name="Salamov A."/>
            <person name="Bork P."/>
            <person name="Lim W.A."/>
            <person name="Manning G."/>
            <person name="Miller W.T."/>
            <person name="McGinnis W."/>
            <person name="Shapiro H."/>
            <person name="Tjian R."/>
            <person name="Grigoriev I.V."/>
            <person name="Rokhsar D."/>
        </authorList>
    </citation>
    <scope>NUCLEOTIDE SEQUENCE [LARGE SCALE GENOMIC DNA]</scope>
    <source>
        <strain evidence="7">MX1 / ATCC 50154</strain>
    </source>
</reference>
<dbReference type="GO" id="GO:0030544">
    <property type="term" value="F:Hsp70 protein binding"/>
    <property type="evidence" value="ECO:0000318"/>
    <property type="project" value="GO_Central"/>
</dbReference>
<dbReference type="OMA" id="WRAAQCA"/>
<keyword evidence="2" id="KW-0802">TPR repeat</keyword>
<dbReference type="GO" id="GO:0051879">
    <property type="term" value="F:Hsp90 protein binding"/>
    <property type="evidence" value="ECO:0000318"/>
    <property type="project" value="GO_Central"/>
</dbReference>
<evidence type="ECO:0000313" key="6">
    <source>
        <dbReference type="EMBL" id="EDQ87387.1"/>
    </source>
</evidence>
<feature type="domain" description="Cns1/TTC4 wheel" evidence="5">
    <location>
        <begin position="223"/>
        <end position="332"/>
    </location>
</feature>
<evidence type="ECO:0000256" key="4">
    <source>
        <dbReference type="SAM" id="MobiDB-lite"/>
    </source>
</evidence>
<evidence type="ECO:0000313" key="7">
    <source>
        <dbReference type="Proteomes" id="UP000001357"/>
    </source>
</evidence>
<protein>
    <recommendedName>
        <fullName evidence="5">Cns1/TTC4 wheel domain-containing protein</fullName>
    </recommendedName>
</protein>
<dbReference type="InParanoid" id="A9V4K5"/>
<dbReference type="Gene3D" id="1.25.40.10">
    <property type="entry name" value="Tetratricopeptide repeat domain"/>
    <property type="match status" value="1"/>
</dbReference>
<dbReference type="KEGG" id="mbr:MONBRDRAFT_33288"/>
<dbReference type="AlphaFoldDB" id="A9V4K5"/>
<sequence>MQKAFEEDLDPVARADYHKTHGNDAYKKALAATNNIKLRKSHLKKAVECYTEGLREQCRDAHVDSTLLSNRAAANLMLGNCRQVIGDCSQAVMLNRKNKKAYFRAAKACHRISKYDMCVSWCDRGLLLESDNQELNNLRQQATRDAAAQAKEERRRAALERKRAAARAKLDKAVTARGVRTARTRPTEWWDAAAKRHTGEDDADQSAMVHETDGKGPAVDDDGVMHWPVLLAYPEHAQTDFIESFCELDSLRPHLEHMFPDQAEPVVPWDVHNKYKASNLVAYYEHIVDISRNEVKMIPVDLDMPLLQILQQPTHVVYASMPIFIVLVRGSPEEAEFLKRVKK</sequence>
<dbReference type="CDD" id="cd21377">
    <property type="entry name" value="CTWD_Cns1-like"/>
    <property type="match status" value="1"/>
</dbReference>
<dbReference type="SUPFAM" id="SSF48452">
    <property type="entry name" value="TPR-like"/>
    <property type="match status" value="1"/>
</dbReference>
<dbReference type="Pfam" id="PF18972">
    <property type="entry name" value="Wheel"/>
    <property type="match status" value="1"/>
</dbReference>
<evidence type="ECO:0000256" key="1">
    <source>
        <dbReference type="ARBA" id="ARBA00022737"/>
    </source>
</evidence>
<dbReference type="PANTHER" id="PTHR46035">
    <property type="entry name" value="TETRATRICOPEPTIDE REPEAT PROTEIN 4"/>
    <property type="match status" value="1"/>
</dbReference>
<evidence type="ECO:0000256" key="3">
    <source>
        <dbReference type="SAM" id="Coils"/>
    </source>
</evidence>
<organism evidence="6 7">
    <name type="scientific">Monosiga brevicollis</name>
    <name type="common">Choanoflagellate</name>
    <dbReference type="NCBI Taxonomy" id="81824"/>
    <lineage>
        <taxon>Eukaryota</taxon>
        <taxon>Choanoflagellata</taxon>
        <taxon>Craspedida</taxon>
        <taxon>Salpingoecidae</taxon>
        <taxon>Monosiga</taxon>
    </lineage>
</organism>
<evidence type="ECO:0000259" key="5">
    <source>
        <dbReference type="Pfam" id="PF18972"/>
    </source>
</evidence>
<accession>A9V4K5</accession>
<gene>
    <name evidence="6" type="ORF">MONBRDRAFT_33288</name>
</gene>
<feature type="region of interest" description="Disordered" evidence="4">
    <location>
        <begin position="196"/>
        <end position="218"/>
    </location>
</feature>
<dbReference type="PANTHER" id="PTHR46035:SF1">
    <property type="entry name" value="TETRATRICOPEPTIDE REPEAT PROTEIN 4"/>
    <property type="match status" value="1"/>
</dbReference>
<keyword evidence="7" id="KW-1185">Reference proteome</keyword>
<dbReference type="EMBL" id="CH991559">
    <property type="protein sequence ID" value="EDQ87387.1"/>
    <property type="molecule type" value="Genomic_DNA"/>
</dbReference>
<keyword evidence="3" id="KW-0175">Coiled coil</keyword>
<keyword evidence="1" id="KW-0677">Repeat</keyword>
<dbReference type="Proteomes" id="UP000001357">
    <property type="component" value="Unassembled WGS sequence"/>
</dbReference>
<dbReference type="STRING" id="81824.A9V4K5"/>
<name>A9V4K5_MONBE</name>
<dbReference type="GO" id="GO:0005634">
    <property type="term" value="C:nucleus"/>
    <property type="evidence" value="ECO:0000318"/>
    <property type="project" value="GO_Central"/>
</dbReference>
<evidence type="ECO:0000256" key="2">
    <source>
        <dbReference type="ARBA" id="ARBA00022803"/>
    </source>
</evidence>
<dbReference type="InterPro" id="IPR011990">
    <property type="entry name" value="TPR-like_helical_dom_sf"/>
</dbReference>
<dbReference type="RefSeq" id="XP_001747647.1">
    <property type="nucleotide sequence ID" value="XM_001747595.1"/>
</dbReference>
<dbReference type="InterPro" id="IPR044059">
    <property type="entry name" value="Csn1/TTC4_wheel"/>
</dbReference>
<dbReference type="GO" id="GO:0006457">
    <property type="term" value="P:protein folding"/>
    <property type="evidence" value="ECO:0000318"/>
    <property type="project" value="GO_Central"/>
</dbReference>
<dbReference type="FunCoup" id="A9V4K5">
    <property type="interactions" value="1785"/>
</dbReference>
<dbReference type="GeneID" id="5892972"/>
<dbReference type="eggNOG" id="KOG0551">
    <property type="taxonomic scope" value="Eukaryota"/>
</dbReference>